<evidence type="ECO:0000313" key="5">
    <source>
        <dbReference type="Proteomes" id="UP001500635"/>
    </source>
</evidence>
<dbReference type="InterPro" id="IPR024455">
    <property type="entry name" value="Phage_capsid"/>
</dbReference>
<feature type="coiled-coil region" evidence="2">
    <location>
        <begin position="3"/>
        <end position="53"/>
    </location>
</feature>
<evidence type="ECO:0000313" key="4">
    <source>
        <dbReference type="EMBL" id="GAA4395710.1"/>
    </source>
</evidence>
<proteinExistence type="predicted"/>
<dbReference type="InterPro" id="IPR054612">
    <property type="entry name" value="Phage_capsid-like_C"/>
</dbReference>
<evidence type="ECO:0000259" key="3">
    <source>
        <dbReference type="Pfam" id="PF05065"/>
    </source>
</evidence>
<protein>
    <recommendedName>
        <fullName evidence="3">Phage capsid-like C-terminal domain-containing protein</fullName>
    </recommendedName>
</protein>
<keyword evidence="5" id="KW-1185">Reference proteome</keyword>
<dbReference type="Gene3D" id="3.30.2320.10">
    <property type="entry name" value="hypothetical protein PF0899 domain"/>
    <property type="match status" value="1"/>
</dbReference>
<keyword evidence="2" id="KW-0175">Coiled coil</keyword>
<evidence type="ECO:0000256" key="1">
    <source>
        <dbReference type="ARBA" id="ARBA00004328"/>
    </source>
</evidence>
<reference evidence="5" key="1">
    <citation type="journal article" date="2019" name="Int. J. Syst. Evol. Microbiol.">
        <title>The Global Catalogue of Microorganisms (GCM) 10K type strain sequencing project: providing services to taxonomists for standard genome sequencing and annotation.</title>
        <authorList>
            <consortium name="The Broad Institute Genomics Platform"/>
            <consortium name="The Broad Institute Genome Sequencing Center for Infectious Disease"/>
            <person name="Wu L."/>
            <person name="Ma J."/>
        </authorList>
    </citation>
    <scope>NUCLEOTIDE SEQUENCE [LARGE SCALE GENOMIC DNA]</scope>
    <source>
        <strain evidence="5">JCM 17688</strain>
    </source>
</reference>
<organism evidence="4 5">
    <name type="scientific">Tsukamurella soli</name>
    <dbReference type="NCBI Taxonomy" id="644556"/>
    <lineage>
        <taxon>Bacteria</taxon>
        <taxon>Bacillati</taxon>
        <taxon>Actinomycetota</taxon>
        <taxon>Actinomycetes</taxon>
        <taxon>Mycobacteriales</taxon>
        <taxon>Tsukamurellaceae</taxon>
        <taxon>Tsukamurella</taxon>
    </lineage>
</organism>
<comment type="subcellular location">
    <subcellularLocation>
        <location evidence="1">Virion</location>
    </subcellularLocation>
</comment>
<dbReference type="Proteomes" id="UP001500635">
    <property type="component" value="Unassembled WGS sequence"/>
</dbReference>
<dbReference type="NCBIfam" id="TIGR01554">
    <property type="entry name" value="major_cap_HK97"/>
    <property type="match status" value="1"/>
</dbReference>
<dbReference type="Gene3D" id="3.30.2400.10">
    <property type="entry name" value="Major capsid protein gp5"/>
    <property type="match status" value="1"/>
</dbReference>
<dbReference type="Pfam" id="PF05065">
    <property type="entry name" value="Phage_capsid"/>
    <property type="match status" value="1"/>
</dbReference>
<accession>A0ABP8JT20</accession>
<comment type="caution">
    <text evidence="4">The sequence shown here is derived from an EMBL/GenBank/DDBJ whole genome shotgun (WGS) entry which is preliminary data.</text>
</comment>
<dbReference type="EMBL" id="BAABFR010000044">
    <property type="protein sequence ID" value="GAA4395710.1"/>
    <property type="molecule type" value="Genomic_DNA"/>
</dbReference>
<sequence length="434" mass="44931">MNLKQLETRRRALEAERATLRAEAQAATTTKGLDDVEAKATGLKARFAELDAEEKKAGAAAAMLGRLGGGADGMLGAGGGDAPEVKSHRGRMLGSPMQINAAGWEQLLAGVAQGQRAAIDFNNATHRKAFASGIVAKDFDGATSGSGIGSGAILPTLFPMLPIALEATRVSSLLPHVALDSPVYEYVVHESTSNPPALTAELATKPVIGFDLKVVTGKVQKLAGTYSHSWELARDYTSFVNEAIPSELTRALVNAESAFLLGAAVQDEPTGTTAPSPDGLLGAAGLSATVPSTDTNPGSPGLRAINKAVTTLRSGAAFAEADTIVLSPNTFGELRGAVDSMGRFILTEPAGNGEIPKIWNLRVCTTTMIADGTALIFDSTQYAKVMVRDSITLVSSNVGAELMSTNSIMHVIEERIGLSVPRPAAGLVLTGIVG</sequence>
<name>A0ABP8JT20_9ACTN</name>
<gene>
    <name evidence="4" type="ORF">GCM10023147_29270</name>
</gene>
<evidence type="ECO:0000256" key="2">
    <source>
        <dbReference type="SAM" id="Coils"/>
    </source>
</evidence>
<feature type="domain" description="Phage capsid-like C-terminal" evidence="3">
    <location>
        <begin position="211"/>
        <end position="425"/>
    </location>
</feature>
<dbReference type="RefSeq" id="WP_344997210.1">
    <property type="nucleotide sequence ID" value="NZ_BAABFR010000044.1"/>
</dbReference>
<dbReference type="SUPFAM" id="SSF56563">
    <property type="entry name" value="Major capsid protein gp5"/>
    <property type="match status" value="1"/>
</dbReference>